<proteinExistence type="inferred from homology"/>
<dbReference type="Pfam" id="PF20178">
    <property type="entry name" value="ToxA_N"/>
    <property type="match status" value="1"/>
</dbReference>
<dbReference type="Pfam" id="PF00560">
    <property type="entry name" value="LRR_1"/>
    <property type="match status" value="1"/>
</dbReference>
<dbReference type="GO" id="GO:0005576">
    <property type="term" value="C:extracellular region"/>
    <property type="evidence" value="ECO:0007669"/>
    <property type="project" value="UniProtKB-UniRule"/>
</dbReference>
<keyword evidence="6" id="KW-0808">Transferase</keyword>
<keyword evidence="6" id="KW-0832">Ubl conjugation</keyword>
<dbReference type="InterPro" id="IPR050216">
    <property type="entry name" value="LRR_domain-containing"/>
</dbReference>
<dbReference type="Gene3D" id="3.80.10.10">
    <property type="entry name" value="Ribonuclease Inhibitor"/>
    <property type="match status" value="2"/>
</dbReference>
<dbReference type="RefSeq" id="WP_060755057.1">
    <property type="nucleotide sequence ID" value="NZ_LRMR01000018.1"/>
</dbReference>
<keyword evidence="7" id="KW-0175">Coiled coil</keyword>
<dbReference type="PROSITE" id="PS52053">
    <property type="entry name" value="NEL"/>
    <property type="match status" value="1"/>
</dbReference>
<feature type="coiled-coil region" evidence="7">
    <location>
        <begin position="1929"/>
        <end position="1956"/>
    </location>
</feature>
<dbReference type="EMBL" id="LRMR01000018">
    <property type="protein sequence ID" value="KWU49935.1"/>
    <property type="molecule type" value="Genomic_DNA"/>
</dbReference>
<keyword evidence="6" id="KW-0833">Ubl conjugation pathway</keyword>
<protein>
    <recommendedName>
        <fullName evidence="2">RING-type E3 ubiquitin transferase</fullName>
        <ecNumber evidence="2">2.3.2.27</ecNumber>
    </recommendedName>
</protein>
<evidence type="ECO:0000313" key="9">
    <source>
        <dbReference type="EMBL" id="KWU49935.1"/>
    </source>
</evidence>
<reference evidence="10" key="1">
    <citation type="submission" date="2016-01" db="EMBL/GenBank/DDBJ databases">
        <authorList>
            <person name="Gamez R.M."/>
            <person name="Rodriguez F."/>
            <person name="Bernal J.F."/>
            <person name="Agarwala R."/>
            <person name="Landsman D."/>
            <person name="Marino-Ramirez L."/>
        </authorList>
    </citation>
    <scope>NUCLEOTIDE SEQUENCE [LARGE SCALE GENOMIC DNA]</scope>
    <source>
        <strain evidence="10">Ps006</strain>
    </source>
</reference>
<dbReference type="InterPro" id="IPR029487">
    <property type="entry name" value="NEL_dom"/>
</dbReference>
<dbReference type="Gene3D" id="1.20.58.360">
    <property type="entry name" value="Shigella T3SS effector IpaH defines"/>
    <property type="match status" value="1"/>
</dbReference>
<dbReference type="PROSITE" id="PS51450">
    <property type="entry name" value="LRR"/>
    <property type="match status" value="1"/>
</dbReference>
<evidence type="ECO:0000256" key="4">
    <source>
        <dbReference type="ARBA" id="ARBA00022737"/>
    </source>
</evidence>
<dbReference type="InterPro" id="IPR003591">
    <property type="entry name" value="Leu-rich_rpt_typical-subtyp"/>
</dbReference>
<gene>
    <name evidence="9" type="ORF">AWV77_15225</name>
</gene>
<dbReference type="SMART" id="SM00369">
    <property type="entry name" value="LRR_TYP"/>
    <property type="match status" value="6"/>
</dbReference>
<evidence type="ECO:0000256" key="5">
    <source>
        <dbReference type="ARBA" id="ARBA00023026"/>
    </source>
</evidence>
<comment type="catalytic activity">
    <reaction evidence="1">
        <text>S-ubiquitinyl-[E2 ubiquitin-conjugating enzyme]-L-cysteine + [acceptor protein]-L-lysine = [E2 ubiquitin-conjugating enzyme]-L-cysteine + N(6)-ubiquitinyl-[acceptor protein]-L-lysine.</text>
        <dbReference type="EC" id="2.3.2.27"/>
    </reaction>
</comment>
<dbReference type="GO" id="GO:0061630">
    <property type="term" value="F:ubiquitin protein ligase activity"/>
    <property type="evidence" value="ECO:0007669"/>
    <property type="project" value="UniProtKB-EC"/>
</dbReference>
<dbReference type="PANTHER" id="PTHR48051:SF13">
    <property type="entry name" value="LEUCINE-RICH REPEAT-CONTAINING PROTEIN 30"/>
    <property type="match status" value="1"/>
</dbReference>
<dbReference type="Pfam" id="PF14496">
    <property type="entry name" value="NEL"/>
    <property type="match status" value="1"/>
</dbReference>
<dbReference type="InterPro" id="IPR046673">
    <property type="entry name" value="ToxA_N"/>
</dbReference>
<dbReference type="GO" id="GO:0005737">
    <property type="term" value="C:cytoplasm"/>
    <property type="evidence" value="ECO:0007669"/>
    <property type="project" value="TreeGrafter"/>
</dbReference>
<dbReference type="InterPro" id="IPR032675">
    <property type="entry name" value="LRR_dom_sf"/>
</dbReference>
<evidence type="ECO:0000256" key="6">
    <source>
        <dbReference type="PROSITE-ProRule" id="PRU01398"/>
    </source>
</evidence>
<evidence type="ECO:0000256" key="1">
    <source>
        <dbReference type="ARBA" id="ARBA00000900"/>
    </source>
</evidence>
<keyword evidence="6" id="KW-1035">Host cytoplasm</keyword>
<evidence type="ECO:0000256" key="2">
    <source>
        <dbReference type="ARBA" id="ARBA00012483"/>
    </source>
</evidence>
<keyword evidence="6" id="KW-0964">Secreted</keyword>
<dbReference type="EC" id="2.3.2.27" evidence="2"/>
<feature type="active site" description="Glycyl thioester intermediate" evidence="6">
    <location>
        <position position="1746"/>
    </location>
</feature>
<feature type="domain" description="NEL" evidence="8">
    <location>
        <begin position="1659"/>
        <end position="1962"/>
    </location>
</feature>
<dbReference type="InterPro" id="IPR001611">
    <property type="entry name" value="Leu-rich_rpt"/>
</dbReference>
<keyword evidence="4" id="KW-0677">Repeat</keyword>
<accession>A0A0X7K2L6</accession>
<sequence>MSDRKTPAPRPEGVFHADLRGVHYDFIKARVPSWFSQARAPRRQELADHALVLPAWYVKASGTQKQALAASHSRYRAIFNQVDATLATIQDVQAFAEPLLKAAIKERFKLDIDVRNVYLARKFAPGARDDFYGFFSFDRTRTSRLDEEYRGVSLLEVALANFLPEEEHPARCADCEIITGWSRYDGDVIPDFAAVNSQAKPIAPSAFAKLCRSLDLGRLYQQHIKDILQPKDEKKRQALVKQLQEHQRQQLALSTEIAWQQFAKKPNSYLVGAGISSDAYRMLKHVLAAKAAPTLDGRPVTFANLQLLGVELVGPLLIGPRRKRAARVERLVVYLPDDPQQPLKEYANLYEFLADLGERLKSLEYRRFFSRFVPVSEQGAFFDKINALCRPSRSVQPAELAMDESTIKGDLWQHRHQAHVDKILADARAVAVPTDDEDAKARAARLEGFKDAVLSVFNLAAFVVPGLGPLMLVVGAAQMCEEVYEGIDAYEQGETREMWAHFSSIALNVAMLGTGATVLPHVQVSGVVEALKPVILADGKQKLWNPDLSRYKANIQRATDAKPDGLGLYRHEGKPVLVLEGKHYQVEQETGTGQYRVQHPDRTDAYRPLLEHNGEGAWTHEGEDPLTWGEATLLRRLGKPAADLSAERLQQARLASGVETEALREALFDQHATPRLLADSLKRFALHRELENSIEQMRSRNPATYAKADATLQLELMKRRGMLSNEPSLRVLGSDGRELWNDPAPASQVRRVVALDAVQQARGELLEQVLYTLQGSDPALKDIPGMASQTLGERAAQLRLYLADAAEQLKGSLLEERYKAQNCSADADVQRVLNTYPQLPAPVARLLLDGMSTEDLQVFRSSRRLPGPIHERLRWSEQEVRVSRAYEGLFLDSMSNIDTQRLALRTLELLPGWARGTRLELREHFAEGQVLDAIGHPEATARRILVQDTDGQFQGEDFYTALWQVLTPAEQQAMNFTSVTQLKSAILRNPLPREPLRTVLLDHPLRRPVIDPTMRLLGGGRGFKQLVNTLRSNEARVRRLYPSFSDADVSVYIQFLGADVRVRLTQLEADYANLDRSLKTWVRATDTPSDASGARFAMDIRRCWRRETGSELSLSAIAPRSLPALTADFSHVEELALGKIVWNADTQAFLKNFMHIRELRISDTGMTELPDIVGDLHQLTHLRLRGNRIRLTDASAEKLAGLDQLQSLDLAGNPLHITPDFTALQRLKFLDLSNTGITQWPRGLLSHADLLRVDLRNNQLSEIPREHLYPQAEHFQSTIQINGVTVIGGNPFSEACMLEVDNYWKRLGEVVPELAQSGIADAFSVESPTILTVQRMYPDKTIKAARELIWSLGDGAEAELARRATEFDRLTEQLNAWAFSGGGASERYIRSDQLRSNATTRDDRYIAKSRILQCWRREAPMKLAHDGTPIGLELDLGNLRLPSLPDLDADFSHVGSLKLSGMALSASPEGFLSRYRSVRWLDLSNNQLRELPPALGEMHGLTRLFLQKNQIQLTTQTAEVLAGRSSLRALWLDNNPLGIAPDFSRIPDMRSLSLKNVNIDTWPPGLGEQPLLDMVDLSGNQITTLPDFLVAPLPEQRAQSVRLSRVANMSNNPLSEATLAQVRVYSERLEQNALSEPGSPNLLVVSALRIAHRELLNTAPGLVFERWSLGFAEEQLPTRRAQWLALRERPGSAGFFRVLSDLQVVSEQDTDLQGRVWEVIDCITQNSSESERLREQMFEWAGRPACCDRAALSFSNLEVMAMVYKARAAATDATQGAALRKLSRGLFRLDEVEKIALNDIAERTAAINATPHLSDAEKARRISRLEEVEIRLAYRFGLKGADQLDLPGQPEQVRFTHMGSVTQAMLDSARTRVLALDNSPQEFEALLSRDFWLDYVTHKYRTQFDALSKPYQERLAVLYEQSATGLLTGDEYAAQAKDLQAQLAIEEANLIEALTREELAAS</sequence>
<dbReference type="Proteomes" id="UP000067111">
    <property type="component" value="Unassembled WGS sequence"/>
</dbReference>
<dbReference type="OrthoDB" id="1467561at2"/>
<keyword evidence="5" id="KW-0843">Virulence</keyword>
<evidence type="ECO:0000256" key="3">
    <source>
        <dbReference type="ARBA" id="ARBA00022614"/>
    </source>
</evidence>
<organism evidence="9 10">
    <name type="scientific">Pseudomonas palleroniana</name>
    <dbReference type="NCBI Taxonomy" id="191390"/>
    <lineage>
        <taxon>Bacteria</taxon>
        <taxon>Pseudomonadati</taxon>
        <taxon>Pseudomonadota</taxon>
        <taxon>Gammaproteobacteria</taxon>
        <taxon>Pseudomonadales</taxon>
        <taxon>Pseudomonadaceae</taxon>
        <taxon>Pseudomonas</taxon>
    </lineage>
</organism>
<comment type="PTM">
    <text evidence="6">Ubiquitinated in the presence of host E1 ubiquitin-activating enzyme, E2 ubiquitin-conjugating enzyme and ubiquitin.</text>
</comment>
<comment type="caution">
    <text evidence="9">The sequence shown here is derived from an EMBL/GenBank/DDBJ whole genome shotgun (WGS) entry which is preliminary data.</text>
</comment>
<evidence type="ECO:0000256" key="7">
    <source>
        <dbReference type="SAM" id="Coils"/>
    </source>
</evidence>
<dbReference type="PANTHER" id="PTHR48051">
    <property type="match status" value="1"/>
</dbReference>
<evidence type="ECO:0000259" key="8">
    <source>
        <dbReference type="PROSITE" id="PS52053"/>
    </source>
</evidence>
<dbReference type="GO" id="GO:0016567">
    <property type="term" value="P:protein ubiquitination"/>
    <property type="evidence" value="ECO:0007669"/>
    <property type="project" value="InterPro"/>
</dbReference>
<dbReference type="SUPFAM" id="SSF52058">
    <property type="entry name" value="L domain-like"/>
    <property type="match status" value="1"/>
</dbReference>
<comment type="similarity">
    <text evidence="6">Belongs to the LRR-containing bacterial E3 ligase family.</text>
</comment>
<name>A0A0X7K2L6_9PSED</name>
<keyword evidence="3" id="KW-0433">Leucine-rich repeat</keyword>
<evidence type="ECO:0000313" key="10">
    <source>
        <dbReference type="Proteomes" id="UP000067111"/>
    </source>
</evidence>